<keyword evidence="2" id="KW-0808">Transferase</keyword>
<reference evidence="9" key="1">
    <citation type="submission" date="2013-10" db="EMBL/GenBank/DDBJ databases">
        <title>Genomic analysis of the causative agents of coccidiosis in chickens.</title>
        <authorList>
            <person name="Reid A.J."/>
            <person name="Blake D."/>
            <person name="Billington K."/>
            <person name="Browne H."/>
            <person name="Dunn M."/>
            <person name="Hung S."/>
            <person name="Kawahara F."/>
            <person name="Miranda-Saavedra D."/>
            <person name="Mourier T."/>
            <person name="Nagra H."/>
            <person name="Otto T.D."/>
            <person name="Rawlings N."/>
            <person name="Sanchez A."/>
            <person name="Sanders M."/>
            <person name="Subramaniam C."/>
            <person name="Tay Y."/>
            <person name="Dear P."/>
            <person name="Doerig C."/>
            <person name="Gruber A."/>
            <person name="Parkinson J."/>
            <person name="Shirley M."/>
            <person name="Wan K.L."/>
            <person name="Berriman M."/>
            <person name="Tomley F."/>
            <person name="Pain A."/>
        </authorList>
    </citation>
    <scope>NUCLEOTIDE SEQUENCE</scope>
    <source>
        <strain evidence="9">Houghton</strain>
    </source>
</reference>
<dbReference type="InterPro" id="IPR030616">
    <property type="entry name" value="Aur-like"/>
</dbReference>
<dbReference type="InterPro" id="IPR027916">
    <property type="entry name" value="Kinase-like_dom_ROP"/>
</dbReference>
<feature type="compositionally biased region" description="Low complexity" evidence="6">
    <location>
        <begin position="889"/>
        <end position="907"/>
    </location>
</feature>
<dbReference type="OrthoDB" id="346907at2759"/>
<evidence type="ECO:0000256" key="2">
    <source>
        <dbReference type="ARBA" id="ARBA00022679"/>
    </source>
</evidence>
<evidence type="ECO:0000313" key="10">
    <source>
        <dbReference type="Proteomes" id="UP000018050"/>
    </source>
</evidence>
<gene>
    <name evidence="9" type="ORF">EAH_00006000</name>
</gene>
<feature type="compositionally biased region" description="Basic and acidic residues" evidence="6">
    <location>
        <begin position="1"/>
        <end position="14"/>
    </location>
</feature>
<feature type="region of interest" description="Disordered" evidence="6">
    <location>
        <begin position="542"/>
        <end position="911"/>
    </location>
</feature>
<dbReference type="InterPro" id="IPR011009">
    <property type="entry name" value="Kinase-like_dom_sf"/>
</dbReference>
<dbReference type="GeneID" id="25268670"/>
<feature type="compositionally biased region" description="Polar residues" evidence="6">
    <location>
        <begin position="621"/>
        <end position="631"/>
    </location>
</feature>
<evidence type="ECO:0000256" key="7">
    <source>
        <dbReference type="SAM" id="Phobius"/>
    </source>
</evidence>
<dbReference type="PROSITE" id="PS50011">
    <property type="entry name" value="PROTEIN_KINASE_DOM"/>
    <property type="match status" value="1"/>
</dbReference>
<dbReference type="VEuPathDB" id="ToxoDB:EAH_00006000"/>
<feature type="compositionally biased region" description="Polar residues" evidence="6">
    <location>
        <begin position="732"/>
        <end position="751"/>
    </location>
</feature>
<evidence type="ECO:0000256" key="4">
    <source>
        <dbReference type="ARBA" id="ARBA00022777"/>
    </source>
</evidence>
<feature type="compositionally biased region" description="Basic and acidic residues" evidence="6">
    <location>
        <begin position="786"/>
        <end position="795"/>
    </location>
</feature>
<feature type="region of interest" description="Disordered" evidence="6">
    <location>
        <begin position="100"/>
        <end position="134"/>
    </location>
</feature>
<dbReference type="GO" id="GO:0005524">
    <property type="term" value="F:ATP binding"/>
    <property type="evidence" value="ECO:0007669"/>
    <property type="project" value="UniProtKB-KW"/>
</dbReference>
<dbReference type="GO" id="GO:0004674">
    <property type="term" value="F:protein serine/threonine kinase activity"/>
    <property type="evidence" value="ECO:0007669"/>
    <property type="project" value="UniProtKB-KW"/>
</dbReference>
<dbReference type="SMART" id="SM00220">
    <property type="entry name" value="S_TKc"/>
    <property type="match status" value="1"/>
</dbReference>
<dbReference type="EMBL" id="HG670774">
    <property type="protein sequence ID" value="CDI77933.1"/>
    <property type="molecule type" value="Genomic_DNA"/>
</dbReference>
<dbReference type="Proteomes" id="UP000018050">
    <property type="component" value="Unassembled WGS sequence"/>
</dbReference>
<dbReference type="Pfam" id="PF14531">
    <property type="entry name" value="Kinase-like"/>
    <property type="match status" value="1"/>
</dbReference>
<feature type="compositionally biased region" description="Basic and acidic residues" evidence="6">
    <location>
        <begin position="719"/>
        <end position="730"/>
    </location>
</feature>
<feature type="domain" description="Protein kinase" evidence="8">
    <location>
        <begin position="206"/>
        <end position="512"/>
    </location>
</feature>
<reference evidence="9" key="2">
    <citation type="submission" date="2013-10" db="EMBL/GenBank/DDBJ databases">
        <authorList>
            <person name="Aslett M."/>
        </authorList>
    </citation>
    <scope>NUCLEOTIDE SEQUENCE</scope>
    <source>
        <strain evidence="9">Houghton</strain>
    </source>
</reference>
<name>U6GF10_EIMAC</name>
<feature type="compositionally biased region" description="Basic and acidic residues" evidence="6">
    <location>
        <begin position="875"/>
        <end position="885"/>
    </location>
</feature>
<dbReference type="Gene3D" id="1.10.510.10">
    <property type="entry name" value="Transferase(Phosphotransferase) domain 1"/>
    <property type="match status" value="1"/>
</dbReference>
<feature type="compositionally biased region" description="Basic and acidic residues" evidence="6">
    <location>
        <begin position="559"/>
        <end position="569"/>
    </location>
</feature>
<evidence type="ECO:0000256" key="1">
    <source>
        <dbReference type="ARBA" id="ARBA00022527"/>
    </source>
</evidence>
<keyword evidence="5" id="KW-0067">ATP-binding</keyword>
<feature type="compositionally biased region" description="Low complexity" evidence="6">
    <location>
        <begin position="841"/>
        <end position="861"/>
    </location>
</feature>
<keyword evidence="1" id="KW-0723">Serine/threonine-protein kinase</keyword>
<feature type="transmembrane region" description="Helical" evidence="7">
    <location>
        <begin position="63"/>
        <end position="85"/>
    </location>
</feature>
<keyword evidence="7" id="KW-1133">Transmembrane helix</keyword>
<dbReference type="SUPFAM" id="SSF56112">
    <property type="entry name" value="Protein kinase-like (PK-like)"/>
    <property type="match status" value="1"/>
</dbReference>
<keyword evidence="7" id="KW-0472">Membrane</keyword>
<sequence>MDNLQREYIQRHSGDPTIAEAGEDTEGADGSSGEEDFGVFTEYEFDSNDAVPISETHRSRRKWSLLTFASIAFPTILLFGCLMYASVKAQQKKPTWADLVKPHPSTHPDAGGTPSIEPPWKAPPVDSEEERTSPNAQIVRGVLWEVVNQLEEDDPAVPSQEASRVMKTVAETISRGQSSQLIGMTIQLTKITEVGSGKPLPGPRAHLVTKFIGEGQSSILLCVQDVKTREESALRINLLPANEQSSILATGERNISSQMVRTAQAIMAVRGDTPAAAVAKEKGIAAITSVAKIKGMPDVLHTQHFTVLSTVEKMENIQVTLRDVLDVLDWVPTGTRAFLARHVLKTVLHLQWAGWSNNQINSSSFGVQDDGSVLLFGFESSVPFGSVIPADADVSAVYTEPELLASIVCEESCEFQPIANPKADLWSLGVLLYEILMDGELPFGLSSLPPDEETVAYVVQLGAHASPESLTVDMEYRGIHKRWQSLIVRLLNPDREKRISAEEIVKDFSDLLNGLPEQQVLDDTTFLDLFLQENPNFFREQAEMPNVKRGLMGEQRPSSPDERQEREDVAGAASGAAPATPASPTGAEPRPTRPQELPLQAPKTDEPVRSTVRTEGPYGPVTTTETASRQAESPGEAYGPTSRTEGLYRPLSRPEGASGPGALPGEAHTQIPMQIPAPEKAFGPTPRLAGLYRPVSKPEDSPRPVARPGAASGPTPAAEEAHGPVTRIRDPSMSTGRTGETAMLVTQQVAESSRREEQQQGAPTTTEVGVGEADEGEENQAGSTINEDKEEKQENGEQEQIRVGIAGTSTVSPFVGFGSYIEEPRDWGFPGRSSGAEPRNTGTIGSSAAPTSSTPRSSIRTPWSPATRLPQSGQGERHRLSDFLKKTQPAPGRPSSSAATPSPASLPDFFPPIFVTTPQPATSRFWNPELVGAGAMKTTTTTTTATPLMRH</sequence>
<keyword evidence="7" id="KW-0812">Transmembrane</keyword>
<feature type="compositionally biased region" description="Low complexity" evidence="6">
    <location>
        <begin position="570"/>
        <end position="587"/>
    </location>
</feature>
<dbReference type="AlphaFoldDB" id="U6GF10"/>
<evidence type="ECO:0000259" key="8">
    <source>
        <dbReference type="PROSITE" id="PS50011"/>
    </source>
</evidence>
<feature type="compositionally biased region" description="Acidic residues" evidence="6">
    <location>
        <begin position="21"/>
        <end position="35"/>
    </location>
</feature>
<proteinExistence type="predicted"/>
<protein>
    <recommendedName>
        <fullName evidence="8">Protein kinase domain-containing protein</fullName>
    </recommendedName>
</protein>
<evidence type="ECO:0000256" key="6">
    <source>
        <dbReference type="SAM" id="MobiDB-lite"/>
    </source>
</evidence>
<keyword evidence="3" id="KW-0547">Nucleotide-binding</keyword>
<keyword evidence="10" id="KW-1185">Reference proteome</keyword>
<dbReference type="InterPro" id="IPR000719">
    <property type="entry name" value="Prot_kinase_dom"/>
</dbReference>
<evidence type="ECO:0000256" key="3">
    <source>
        <dbReference type="ARBA" id="ARBA00022741"/>
    </source>
</evidence>
<organism evidence="9 10">
    <name type="scientific">Eimeria acervulina</name>
    <name type="common">Coccidian parasite</name>
    <dbReference type="NCBI Taxonomy" id="5801"/>
    <lineage>
        <taxon>Eukaryota</taxon>
        <taxon>Sar</taxon>
        <taxon>Alveolata</taxon>
        <taxon>Apicomplexa</taxon>
        <taxon>Conoidasida</taxon>
        <taxon>Coccidia</taxon>
        <taxon>Eucoccidiorida</taxon>
        <taxon>Eimeriorina</taxon>
        <taxon>Eimeriidae</taxon>
        <taxon>Eimeria</taxon>
    </lineage>
</organism>
<dbReference type="RefSeq" id="XP_013251772.1">
    <property type="nucleotide sequence ID" value="XM_013396318.1"/>
</dbReference>
<keyword evidence="4" id="KW-0418">Kinase</keyword>
<evidence type="ECO:0000256" key="5">
    <source>
        <dbReference type="ARBA" id="ARBA00022840"/>
    </source>
</evidence>
<dbReference type="PANTHER" id="PTHR24350">
    <property type="entry name" value="SERINE/THREONINE-PROTEIN KINASE IAL-RELATED"/>
    <property type="match status" value="1"/>
</dbReference>
<accession>U6GF10</accession>
<evidence type="ECO:0000313" key="9">
    <source>
        <dbReference type="EMBL" id="CDI77933.1"/>
    </source>
</evidence>
<feature type="region of interest" description="Disordered" evidence="6">
    <location>
        <begin position="1"/>
        <end position="35"/>
    </location>
</feature>